<dbReference type="InterPro" id="IPR001387">
    <property type="entry name" value="Cro/C1-type_HTH"/>
</dbReference>
<dbReference type="InterPro" id="IPR011990">
    <property type="entry name" value="TPR-like_helical_dom_sf"/>
</dbReference>
<keyword evidence="3" id="KW-1185">Reference proteome</keyword>
<dbReference type="Proteomes" id="UP000309128">
    <property type="component" value="Unassembled WGS sequence"/>
</dbReference>
<comment type="caution">
    <text evidence="2">The sequence shown here is derived from an EMBL/GenBank/DDBJ whole genome shotgun (WGS) entry which is preliminary data.</text>
</comment>
<protein>
    <recommendedName>
        <fullName evidence="1">HTH cro/C1-type domain-containing protein</fullName>
    </recommendedName>
</protein>
<evidence type="ECO:0000259" key="1">
    <source>
        <dbReference type="PROSITE" id="PS50943"/>
    </source>
</evidence>
<feature type="domain" description="HTH cro/C1-type" evidence="1">
    <location>
        <begin position="11"/>
        <end position="78"/>
    </location>
</feature>
<gene>
    <name evidence="2" type="ORF">ETD86_11435</name>
</gene>
<sequence length="401" mass="43446">MDETLAWWQRLSAARADKQLTQEQLATRLHALAGHAAPLPKPPDLARMIRYWESGRNVPRPMYRTLLSGALDVSVGALFGMNPRRRSAQASQPASAPRLPADEHLGDVLDHLTSQWHLLVQRDNLLGPRHTIPGVREQLGLVTELLAPARGEDRLKVLQLAARYAESAAWLHEDAGQPVEALRWTDQAASFAYEADDELMLAWTMFRRSQQAMTGARAGEVIGLTEAALRRIERPPTAMRAALLQQQAQGHALDGQEMLCLNLLDEAQRLADRVSDDGDARAGHGSFCTPAYVDVVRASCWTHLGKHARAVAAYEEGLPKLPLVYRRDRGMALAGLAAAHAGGGHPEQAAKRALQALEIATAAGSARIVRVVAGVNAALVPHRKKPAVAALRVALANASGL</sequence>
<dbReference type="PROSITE" id="PS50943">
    <property type="entry name" value="HTH_CROC1"/>
    <property type="match status" value="1"/>
</dbReference>
<evidence type="ECO:0000313" key="2">
    <source>
        <dbReference type="EMBL" id="TMR22453.1"/>
    </source>
</evidence>
<dbReference type="InterPro" id="IPR010982">
    <property type="entry name" value="Lambda_DNA-bd_dom_sf"/>
</dbReference>
<dbReference type="EMBL" id="VCKY01000029">
    <property type="protein sequence ID" value="TMR22453.1"/>
    <property type="molecule type" value="Genomic_DNA"/>
</dbReference>
<proteinExistence type="predicted"/>
<dbReference type="AlphaFoldDB" id="A0A5S4FP23"/>
<dbReference type="OrthoDB" id="3213425at2"/>
<accession>A0A5S4FP23</accession>
<dbReference type="Gene3D" id="1.10.260.40">
    <property type="entry name" value="lambda repressor-like DNA-binding domains"/>
    <property type="match status" value="1"/>
</dbReference>
<name>A0A5S4FP23_9ACTN</name>
<organism evidence="2 3">
    <name type="scientific">Nonomuraea turkmeniaca</name>
    <dbReference type="NCBI Taxonomy" id="103838"/>
    <lineage>
        <taxon>Bacteria</taxon>
        <taxon>Bacillati</taxon>
        <taxon>Actinomycetota</taxon>
        <taxon>Actinomycetes</taxon>
        <taxon>Streptosporangiales</taxon>
        <taxon>Streptosporangiaceae</taxon>
        <taxon>Nonomuraea</taxon>
    </lineage>
</organism>
<dbReference type="CDD" id="cd00093">
    <property type="entry name" value="HTH_XRE"/>
    <property type="match status" value="1"/>
</dbReference>
<dbReference type="SUPFAM" id="SSF48452">
    <property type="entry name" value="TPR-like"/>
    <property type="match status" value="1"/>
</dbReference>
<reference evidence="2 3" key="1">
    <citation type="submission" date="2019-05" db="EMBL/GenBank/DDBJ databases">
        <title>Draft genome sequence of Nonomuraea turkmeniaca DSM 43926.</title>
        <authorList>
            <person name="Saricaoglu S."/>
            <person name="Isik K."/>
        </authorList>
    </citation>
    <scope>NUCLEOTIDE SEQUENCE [LARGE SCALE GENOMIC DNA]</scope>
    <source>
        <strain evidence="2 3">DSM 43926</strain>
    </source>
</reference>
<evidence type="ECO:0000313" key="3">
    <source>
        <dbReference type="Proteomes" id="UP000309128"/>
    </source>
</evidence>
<dbReference type="RefSeq" id="WP_138666109.1">
    <property type="nucleotide sequence ID" value="NZ_VCKY01000029.1"/>
</dbReference>
<dbReference type="SUPFAM" id="SSF47413">
    <property type="entry name" value="lambda repressor-like DNA-binding domains"/>
    <property type="match status" value="1"/>
</dbReference>
<dbReference type="GO" id="GO:0003677">
    <property type="term" value="F:DNA binding"/>
    <property type="evidence" value="ECO:0007669"/>
    <property type="project" value="InterPro"/>
</dbReference>